<dbReference type="EMBL" id="JN035618">
    <property type="protein sequence ID" value="AER26580.1"/>
    <property type="molecule type" value="Genomic_DNA"/>
</dbReference>
<dbReference type="InterPro" id="IPR002941">
    <property type="entry name" value="DNA_methylase_N4/N6"/>
</dbReference>
<dbReference type="SUPFAM" id="SSF53335">
    <property type="entry name" value="S-adenosyl-L-methionine-dependent methyltransferases"/>
    <property type="match status" value="1"/>
</dbReference>
<dbReference type="InterPro" id="IPR029063">
    <property type="entry name" value="SAM-dependent_MTases_sf"/>
</dbReference>
<dbReference type="GeneID" id="11447613"/>
<dbReference type="Gene3D" id="3.40.50.150">
    <property type="entry name" value="Vaccinia Virus protein VP39"/>
    <property type="match status" value="1"/>
</dbReference>
<evidence type="ECO:0000313" key="5">
    <source>
        <dbReference type="EMBL" id="AER26580.1"/>
    </source>
</evidence>
<dbReference type="InterPro" id="IPR002052">
    <property type="entry name" value="DNA_methylase_N6_adenine_CS"/>
</dbReference>
<dbReference type="REBASE" id="41487">
    <property type="entry name" value="M.GphGTE7ORFAP"/>
</dbReference>
<comment type="similarity">
    <text evidence="1">Belongs to the N(4)/N(6)-methyltransferase family.</text>
</comment>
<dbReference type="PRINTS" id="PR00508">
    <property type="entry name" value="S21N4MTFRASE"/>
</dbReference>
<dbReference type="Pfam" id="PF01555">
    <property type="entry name" value="N6_N4_Mtase"/>
    <property type="match status" value="1"/>
</dbReference>
<proteinExistence type="inferred from homology"/>
<reference evidence="5 6" key="1">
    <citation type="journal article" date="2011" name="Appl. Environ. Microbiol.">
        <title>Prevention of Gordonia and Nocardia Stabilized Foam Formation by Using Bacteriophage GTE7.</title>
        <authorList>
            <person name="Petrovski S."/>
            <person name="Seviour R.J."/>
            <person name="Tillett D."/>
        </authorList>
    </citation>
    <scope>NUCLEOTIDE SEQUENCE [LARGE SCALE GENOMIC DNA]</scope>
</reference>
<dbReference type="GO" id="GO:0003677">
    <property type="term" value="F:DNA binding"/>
    <property type="evidence" value="ECO:0007669"/>
    <property type="project" value="InterPro"/>
</dbReference>
<keyword evidence="2 5" id="KW-0489">Methyltransferase</keyword>
<dbReference type="GO" id="GO:0032259">
    <property type="term" value="P:methylation"/>
    <property type="evidence" value="ECO:0007669"/>
    <property type="project" value="UniProtKB-KW"/>
</dbReference>
<evidence type="ECO:0000259" key="4">
    <source>
        <dbReference type="Pfam" id="PF01555"/>
    </source>
</evidence>
<name>G8FS30_9CAUD</name>
<evidence type="ECO:0000256" key="2">
    <source>
        <dbReference type="ARBA" id="ARBA00022603"/>
    </source>
</evidence>
<dbReference type="GO" id="GO:0008170">
    <property type="term" value="F:N-methyltransferase activity"/>
    <property type="evidence" value="ECO:0007669"/>
    <property type="project" value="InterPro"/>
</dbReference>
<dbReference type="KEGG" id="vg:11447613"/>
<sequence length="239" mass="26772">MKIHQIWHGKSEELCQRFKEGSVDCIITDPPFGVDNLSNMAVTEGGKKYATKIANDESPEVAIKVFKEVMGALLPKTKEHCDLYVFTAYQVLSDWLVMLDDFCAQYGFVRKAVLVWEKDGPGMGDLESWGQGHEFIIFLKKGRAPRNAKRRNGVLHVPQLRPEKLIHPHEKPGALLELLIRHSTQEGAFLVDPFGGSGSLVRAARSCGRNAVAIELDEVRYERAARALEEESHDAFADL</sequence>
<evidence type="ECO:0000313" key="6">
    <source>
        <dbReference type="Proteomes" id="UP000005878"/>
    </source>
</evidence>
<accession>G8FS30</accession>
<evidence type="ECO:0000256" key="3">
    <source>
        <dbReference type="ARBA" id="ARBA00022679"/>
    </source>
</evidence>
<dbReference type="InterPro" id="IPR001091">
    <property type="entry name" value="RM_Methyltransferase"/>
</dbReference>
<evidence type="ECO:0000256" key="1">
    <source>
        <dbReference type="ARBA" id="ARBA00006594"/>
    </source>
</evidence>
<organism evidence="5 6">
    <name type="scientific">Gordonia phage GTE7</name>
    <dbReference type="NCBI Taxonomy" id="1100814"/>
    <lineage>
        <taxon>Viruses</taxon>
        <taxon>Duplodnaviria</taxon>
        <taxon>Heunggongvirae</taxon>
        <taxon>Uroviricota</taxon>
        <taxon>Caudoviricetes</taxon>
        <taxon>Getseptimavirus</taxon>
        <taxon>Getseptimavirus GTE7</taxon>
    </lineage>
</organism>
<keyword evidence="6" id="KW-1185">Reference proteome</keyword>
<dbReference type="Proteomes" id="UP000005878">
    <property type="component" value="Segment"/>
</dbReference>
<dbReference type="PROSITE" id="PS00092">
    <property type="entry name" value="N6_MTASE"/>
    <property type="match status" value="1"/>
</dbReference>
<feature type="domain" description="DNA methylase N-4/N-6" evidence="4">
    <location>
        <begin position="23"/>
        <end position="224"/>
    </location>
</feature>
<dbReference type="RefSeq" id="YP_004934738.1">
    <property type="nucleotide sequence ID" value="NC_016166.1"/>
</dbReference>
<keyword evidence="3" id="KW-0808">Transferase</keyword>
<protein>
    <submittedName>
        <fullName evidence="5">DNA methylase</fullName>
    </submittedName>
</protein>